<feature type="non-terminal residue" evidence="1">
    <location>
        <position position="1"/>
    </location>
</feature>
<dbReference type="AlphaFoldDB" id="A0A1A8F7F6"/>
<gene>
    <name evidence="1" type="primary">CALCA</name>
</gene>
<feature type="non-terminal residue" evidence="1">
    <location>
        <position position="116"/>
    </location>
</feature>
<name>A0A1A8F7F6_9TELE</name>
<sequence length="116" mass="13233">HKCGFTLTRLRLQYLREVCTSHKRRGKELKIVKKFKQQMHILCQDPSPAWISLVLCDRTNTACWACHQTGKVCMMPATGSCMNVEEDQFVRFVQNDAGFSGGGGSMHDGMDDRFFE</sequence>
<reference evidence="1" key="1">
    <citation type="submission" date="2016-05" db="EMBL/GenBank/DDBJ databases">
        <authorList>
            <person name="Lavstsen T."/>
            <person name="Jespersen J.S."/>
        </authorList>
    </citation>
    <scope>NUCLEOTIDE SEQUENCE</scope>
    <source>
        <tissue evidence="1">Brain</tissue>
    </source>
</reference>
<protein>
    <submittedName>
        <fullName evidence="1">Calcitonin/calcitonin-related polypeptide, alpha</fullName>
    </submittedName>
</protein>
<organism evidence="1">
    <name type="scientific">Nothobranchius korthausae</name>
    <dbReference type="NCBI Taxonomy" id="1143690"/>
    <lineage>
        <taxon>Eukaryota</taxon>
        <taxon>Metazoa</taxon>
        <taxon>Chordata</taxon>
        <taxon>Craniata</taxon>
        <taxon>Vertebrata</taxon>
        <taxon>Euteleostomi</taxon>
        <taxon>Actinopterygii</taxon>
        <taxon>Neopterygii</taxon>
        <taxon>Teleostei</taxon>
        <taxon>Neoteleostei</taxon>
        <taxon>Acanthomorphata</taxon>
        <taxon>Ovalentaria</taxon>
        <taxon>Atherinomorphae</taxon>
        <taxon>Cyprinodontiformes</taxon>
        <taxon>Nothobranchiidae</taxon>
        <taxon>Nothobranchius</taxon>
    </lineage>
</organism>
<reference evidence="1" key="2">
    <citation type="submission" date="2016-06" db="EMBL/GenBank/DDBJ databases">
        <title>The genome of a short-lived fish provides insights into sex chromosome evolution and the genetic control of aging.</title>
        <authorList>
            <person name="Reichwald K."/>
            <person name="Felder M."/>
            <person name="Petzold A."/>
            <person name="Koch P."/>
            <person name="Groth M."/>
            <person name="Platzer M."/>
        </authorList>
    </citation>
    <scope>NUCLEOTIDE SEQUENCE</scope>
    <source>
        <tissue evidence="1">Brain</tissue>
    </source>
</reference>
<accession>A0A1A8F7F6</accession>
<proteinExistence type="predicted"/>
<dbReference type="EMBL" id="HAEB01007517">
    <property type="protein sequence ID" value="SBQ54044.1"/>
    <property type="molecule type" value="Transcribed_RNA"/>
</dbReference>
<evidence type="ECO:0000313" key="1">
    <source>
        <dbReference type="EMBL" id="SBQ54044.1"/>
    </source>
</evidence>